<comment type="caution">
    <text evidence="1">The sequence shown here is derived from an EMBL/GenBank/DDBJ whole genome shotgun (WGS) entry which is preliminary data.</text>
</comment>
<dbReference type="RefSeq" id="WP_169559914.1">
    <property type="nucleotide sequence ID" value="NZ_BSNF01000001.1"/>
</dbReference>
<organism evidence="1 2">
    <name type="scientific">Sneathiella chinensis</name>
    <dbReference type="NCBI Taxonomy" id="349750"/>
    <lineage>
        <taxon>Bacteria</taxon>
        <taxon>Pseudomonadati</taxon>
        <taxon>Pseudomonadota</taxon>
        <taxon>Alphaproteobacteria</taxon>
        <taxon>Sneathiellales</taxon>
        <taxon>Sneathiellaceae</taxon>
        <taxon>Sneathiella</taxon>
    </lineage>
</organism>
<protein>
    <submittedName>
        <fullName evidence="1">Metal-binding protein</fullName>
    </submittedName>
</protein>
<keyword evidence="2" id="KW-1185">Reference proteome</keyword>
<sequence>MTSASDTPETTVTDTLPSVTVFVCTSCGKTSNDPNGPASRGEILLDRLTKAAKPHAHIKTQAVDCFAVCTREVTIAFSAPGKWSYVIGDTDPARDIDDILTAATAVANAPHGVPKLKERPAFFRTGVISRIPPRD</sequence>
<evidence type="ECO:0000313" key="1">
    <source>
        <dbReference type="EMBL" id="GLQ05958.1"/>
    </source>
</evidence>
<dbReference type="EMBL" id="BSNF01000001">
    <property type="protein sequence ID" value="GLQ05958.1"/>
    <property type="molecule type" value="Genomic_DNA"/>
</dbReference>
<proteinExistence type="predicted"/>
<name>A0ABQ5U3Z3_9PROT</name>
<dbReference type="InterPro" id="IPR012863">
    <property type="entry name" value="DUF1636"/>
</dbReference>
<evidence type="ECO:0000313" key="2">
    <source>
        <dbReference type="Proteomes" id="UP001161409"/>
    </source>
</evidence>
<dbReference type="Pfam" id="PF07845">
    <property type="entry name" value="DUF1636"/>
    <property type="match status" value="1"/>
</dbReference>
<gene>
    <name evidence="1" type="ORF">GCM10007924_11790</name>
</gene>
<accession>A0ABQ5U3Z3</accession>
<dbReference type="Proteomes" id="UP001161409">
    <property type="component" value="Unassembled WGS sequence"/>
</dbReference>
<reference evidence="1" key="1">
    <citation type="journal article" date="2014" name="Int. J. Syst. Evol. Microbiol.">
        <title>Complete genome of a new Firmicutes species belonging to the dominant human colonic microbiota ('Ruminococcus bicirculans') reveals two chromosomes and a selective capacity to utilize plant glucans.</title>
        <authorList>
            <consortium name="NISC Comparative Sequencing Program"/>
            <person name="Wegmann U."/>
            <person name="Louis P."/>
            <person name="Goesmann A."/>
            <person name="Henrissat B."/>
            <person name="Duncan S.H."/>
            <person name="Flint H.J."/>
        </authorList>
    </citation>
    <scope>NUCLEOTIDE SEQUENCE</scope>
    <source>
        <strain evidence="1">NBRC 103408</strain>
    </source>
</reference>
<reference evidence="1" key="2">
    <citation type="submission" date="2023-01" db="EMBL/GenBank/DDBJ databases">
        <title>Draft genome sequence of Sneathiella chinensis strain NBRC 103408.</title>
        <authorList>
            <person name="Sun Q."/>
            <person name="Mori K."/>
        </authorList>
    </citation>
    <scope>NUCLEOTIDE SEQUENCE</scope>
    <source>
        <strain evidence="1">NBRC 103408</strain>
    </source>
</reference>